<accession>A0A1G2P1H9</accession>
<feature type="transmembrane region" description="Helical" evidence="1">
    <location>
        <begin position="65"/>
        <end position="91"/>
    </location>
</feature>
<keyword evidence="1" id="KW-0472">Membrane</keyword>
<name>A0A1G2P1H9_9BACT</name>
<comment type="caution">
    <text evidence="2">The sequence shown here is derived from an EMBL/GenBank/DDBJ whole genome shotgun (WGS) entry which is preliminary data.</text>
</comment>
<feature type="transmembrane region" description="Helical" evidence="1">
    <location>
        <begin position="12"/>
        <end position="45"/>
    </location>
</feature>
<evidence type="ECO:0000313" key="2">
    <source>
        <dbReference type="EMBL" id="OHA42195.1"/>
    </source>
</evidence>
<sequence>MRGKASEFFMIVVRNGFFAIFVALIFYFILAIAFVFAMIPVTFIVGDEVAQKITNFVGIDLGYKFVYAIVFISMVLDDLGLPNIETFFIWWGRKQRR</sequence>
<keyword evidence="1" id="KW-1133">Transmembrane helix</keyword>
<proteinExistence type="predicted"/>
<keyword evidence="1" id="KW-0812">Transmembrane</keyword>
<gene>
    <name evidence="2" type="ORF">A3G52_00380</name>
</gene>
<evidence type="ECO:0000313" key="3">
    <source>
        <dbReference type="Proteomes" id="UP000177269"/>
    </source>
</evidence>
<protein>
    <submittedName>
        <fullName evidence="2">Uncharacterized protein</fullName>
    </submittedName>
</protein>
<reference evidence="2 3" key="1">
    <citation type="journal article" date="2016" name="Nat. Commun.">
        <title>Thousands of microbial genomes shed light on interconnected biogeochemical processes in an aquifer system.</title>
        <authorList>
            <person name="Anantharaman K."/>
            <person name="Brown C.T."/>
            <person name="Hug L.A."/>
            <person name="Sharon I."/>
            <person name="Castelle C.J."/>
            <person name="Probst A.J."/>
            <person name="Thomas B.C."/>
            <person name="Singh A."/>
            <person name="Wilkins M.J."/>
            <person name="Karaoz U."/>
            <person name="Brodie E.L."/>
            <person name="Williams K.H."/>
            <person name="Hubbard S.S."/>
            <person name="Banfield J.F."/>
        </authorList>
    </citation>
    <scope>NUCLEOTIDE SEQUENCE [LARGE SCALE GENOMIC DNA]</scope>
</reference>
<dbReference type="Proteomes" id="UP000177269">
    <property type="component" value="Unassembled WGS sequence"/>
</dbReference>
<evidence type="ECO:0000256" key="1">
    <source>
        <dbReference type="SAM" id="Phobius"/>
    </source>
</evidence>
<dbReference type="EMBL" id="MHSK01000017">
    <property type="protein sequence ID" value="OHA42195.1"/>
    <property type="molecule type" value="Genomic_DNA"/>
</dbReference>
<organism evidence="2 3">
    <name type="scientific">Candidatus Taylorbacteria bacterium RIFCSPLOWO2_12_FULL_43_20</name>
    <dbReference type="NCBI Taxonomy" id="1802332"/>
    <lineage>
        <taxon>Bacteria</taxon>
        <taxon>Candidatus Tayloriibacteriota</taxon>
    </lineage>
</organism>
<dbReference type="AlphaFoldDB" id="A0A1G2P1H9"/>